<dbReference type="Proteomes" id="UP000605361">
    <property type="component" value="Unassembled WGS sequence"/>
</dbReference>
<evidence type="ECO:0000313" key="17">
    <source>
        <dbReference type="EMBL" id="MBF8188607.1"/>
    </source>
</evidence>
<protein>
    <recommendedName>
        <fullName evidence="5">L-lysine N6-monooxygenase MbtG</fullName>
        <ecNumber evidence="4">1.14.13.59</ecNumber>
    </recommendedName>
    <alternativeName>
        <fullName evidence="14">Lysine 6-N-hydroxylase</fullName>
    </alternativeName>
    <alternativeName>
        <fullName evidence="13">Lysine N6-hydroxylase</fullName>
    </alternativeName>
    <alternativeName>
        <fullName evidence="11">Lysine-N-oxygenase</fullName>
    </alternativeName>
    <alternativeName>
        <fullName evidence="12">Mycobactin synthase protein G</fullName>
    </alternativeName>
</protein>
<keyword evidence="18" id="KW-1185">Reference proteome</keyword>
<accession>A0A931A912</accession>
<feature type="compositionally biased region" description="Low complexity" evidence="16">
    <location>
        <begin position="25"/>
        <end position="47"/>
    </location>
</feature>
<reference evidence="17" key="1">
    <citation type="submission" date="2020-11" db="EMBL/GenBank/DDBJ databases">
        <title>Whole-genome analyses of Nonomuraea sp. K274.</title>
        <authorList>
            <person name="Veyisoglu A."/>
        </authorList>
    </citation>
    <scope>NUCLEOTIDE SEQUENCE</scope>
    <source>
        <strain evidence="17">K274</strain>
    </source>
</reference>
<dbReference type="InterPro" id="IPR025700">
    <property type="entry name" value="Lys/Orn_oxygenase"/>
</dbReference>
<evidence type="ECO:0000256" key="13">
    <source>
        <dbReference type="ARBA" id="ARBA00032493"/>
    </source>
</evidence>
<keyword evidence="7" id="KW-0274">FAD</keyword>
<evidence type="ECO:0000256" key="12">
    <source>
        <dbReference type="ARBA" id="ARBA00031158"/>
    </source>
</evidence>
<comment type="pathway">
    <text evidence="2">Siderophore biosynthesis.</text>
</comment>
<dbReference type="SUPFAM" id="SSF51905">
    <property type="entry name" value="FAD/NAD(P)-binding domain"/>
    <property type="match status" value="2"/>
</dbReference>
<keyword evidence="8" id="KW-0521">NADP</keyword>
<sequence>MGGGDRRADRGRALATLPGVPGRSAGRLPGALPGAAGQAGAAVPLPVARRRRAHRHRRAGERRPRPRPSPAARGRGRAVRSGEGVHADRGGAERAQRGVAPGVRRRRIRTGGRGHDAAQDGRVDGVSALSGGPAPVVTPVFDLVGIGFGPSNLALAIALAEEGSPALSTVFLEKQEAFGWHRGMLIEGTTMQVSFLKDLVTMRNPASPYSFVSYLHAKGRLADFINQKSMYPTRVEFHDYLEWVAARFERQVRYGTEVVTIRPVEADGEIRELDIVVQSGDLTTYRARNVVLAAGLRPVLPAGVVAGERVWHSQELMCRLRDLPEQRPHRFVVVGAGQSAAEVVEHLHSRFPAAQVCAVFSRYGFSPADDSPFANGVFDPAAVDRFYDAPHDVKRMIMDYHANTNYSVVDLGLLHDLYGRAYREKVTGVERLRVMNLSRAVGLETRSDGVNVHVESLATGEVEALRADVVVYATGYRPVDPLDLLGAAGQLCLRDERGDLLVGRDHRVRTGPETSCGIYLQGATEHTHGLTSTLLSTTAVRAGEIVDSLASAVLEPAR</sequence>
<evidence type="ECO:0000256" key="16">
    <source>
        <dbReference type="SAM" id="MobiDB-lite"/>
    </source>
</evidence>
<evidence type="ECO:0000256" key="3">
    <source>
        <dbReference type="ARBA" id="ARBA00007588"/>
    </source>
</evidence>
<organism evidence="17 18">
    <name type="scientific">Nonomuraea cypriaca</name>
    <dbReference type="NCBI Taxonomy" id="1187855"/>
    <lineage>
        <taxon>Bacteria</taxon>
        <taxon>Bacillati</taxon>
        <taxon>Actinomycetota</taxon>
        <taxon>Actinomycetes</taxon>
        <taxon>Streptosporangiales</taxon>
        <taxon>Streptosporangiaceae</taxon>
        <taxon>Nonomuraea</taxon>
    </lineage>
</organism>
<evidence type="ECO:0000256" key="6">
    <source>
        <dbReference type="ARBA" id="ARBA00022630"/>
    </source>
</evidence>
<dbReference type="PRINTS" id="PR00411">
    <property type="entry name" value="PNDRDTASEI"/>
</dbReference>
<evidence type="ECO:0000256" key="11">
    <source>
        <dbReference type="ARBA" id="ARBA00029939"/>
    </source>
</evidence>
<evidence type="ECO:0000256" key="4">
    <source>
        <dbReference type="ARBA" id="ARBA00013076"/>
    </source>
</evidence>
<evidence type="ECO:0000256" key="8">
    <source>
        <dbReference type="ARBA" id="ARBA00022857"/>
    </source>
</evidence>
<dbReference type="PANTHER" id="PTHR42802">
    <property type="entry name" value="MONOOXYGENASE"/>
    <property type="match status" value="1"/>
</dbReference>
<feature type="compositionally biased region" description="Basic residues" evidence="16">
    <location>
        <begin position="48"/>
        <end position="66"/>
    </location>
</feature>
<evidence type="ECO:0000256" key="10">
    <source>
        <dbReference type="ARBA" id="ARBA00023033"/>
    </source>
</evidence>
<comment type="cofactor">
    <cofactor evidence="1">
        <name>FAD</name>
        <dbReference type="ChEBI" id="CHEBI:57692"/>
    </cofactor>
</comment>
<dbReference type="InterPro" id="IPR036188">
    <property type="entry name" value="FAD/NAD-bd_sf"/>
</dbReference>
<dbReference type="Pfam" id="PF13434">
    <property type="entry name" value="Lys_Orn_oxgnase"/>
    <property type="match status" value="1"/>
</dbReference>
<evidence type="ECO:0000256" key="14">
    <source>
        <dbReference type="ARBA" id="ARBA00032738"/>
    </source>
</evidence>
<comment type="similarity">
    <text evidence="3">Belongs to the lysine N(6)-hydroxylase/L-ornithine N(5)-oxygenase family.</text>
</comment>
<evidence type="ECO:0000256" key="15">
    <source>
        <dbReference type="ARBA" id="ARBA00048407"/>
    </source>
</evidence>
<dbReference type="PRINTS" id="PR00368">
    <property type="entry name" value="FADPNR"/>
</dbReference>
<evidence type="ECO:0000256" key="9">
    <source>
        <dbReference type="ARBA" id="ARBA00023002"/>
    </source>
</evidence>
<keyword evidence="9" id="KW-0560">Oxidoreductase</keyword>
<dbReference type="Gene3D" id="3.50.50.60">
    <property type="entry name" value="FAD/NAD(P)-binding domain"/>
    <property type="match status" value="1"/>
</dbReference>
<name>A0A931A912_9ACTN</name>
<keyword evidence="10" id="KW-0503">Monooxygenase</keyword>
<evidence type="ECO:0000256" key="1">
    <source>
        <dbReference type="ARBA" id="ARBA00001974"/>
    </source>
</evidence>
<feature type="compositionally biased region" description="Basic and acidic residues" evidence="16">
    <location>
        <begin position="83"/>
        <end position="96"/>
    </location>
</feature>
<evidence type="ECO:0000256" key="7">
    <source>
        <dbReference type="ARBA" id="ARBA00022827"/>
    </source>
</evidence>
<evidence type="ECO:0000313" key="18">
    <source>
        <dbReference type="Proteomes" id="UP000605361"/>
    </source>
</evidence>
<dbReference type="EC" id="1.14.13.59" evidence="4"/>
<feature type="region of interest" description="Disordered" evidence="16">
    <location>
        <begin position="1"/>
        <end position="103"/>
    </location>
</feature>
<dbReference type="EMBL" id="JADOGI010000070">
    <property type="protein sequence ID" value="MBF8188607.1"/>
    <property type="molecule type" value="Genomic_DNA"/>
</dbReference>
<feature type="compositionally biased region" description="Basic and acidic residues" evidence="16">
    <location>
        <begin position="1"/>
        <end position="12"/>
    </location>
</feature>
<proteinExistence type="inferred from homology"/>
<dbReference type="GO" id="GO:0047091">
    <property type="term" value="F:L-lysine 6-monooxygenase (NADPH) activity"/>
    <property type="evidence" value="ECO:0007669"/>
    <property type="project" value="UniProtKB-EC"/>
</dbReference>
<dbReference type="AlphaFoldDB" id="A0A931A912"/>
<evidence type="ECO:0000256" key="2">
    <source>
        <dbReference type="ARBA" id="ARBA00004924"/>
    </source>
</evidence>
<evidence type="ECO:0000256" key="5">
    <source>
        <dbReference type="ARBA" id="ARBA00016406"/>
    </source>
</evidence>
<comment type="catalytic activity">
    <reaction evidence="15">
        <text>L-lysine + NADPH + O2 = N(6)-hydroxy-L-lysine + NADP(+) + H2O</text>
        <dbReference type="Rhea" id="RHEA:23228"/>
        <dbReference type="ChEBI" id="CHEBI:15377"/>
        <dbReference type="ChEBI" id="CHEBI:15379"/>
        <dbReference type="ChEBI" id="CHEBI:32551"/>
        <dbReference type="ChEBI" id="CHEBI:57783"/>
        <dbReference type="ChEBI" id="CHEBI:57820"/>
        <dbReference type="ChEBI" id="CHEBI:58349"/>
        <dbReference type="EC" id="1.14.13.59"/>
    </reaction>
</comment>
<dbReference type="PANTHER" id="PTHR42802:SF1">
    <property type="entry name" value="L-ORNITHINE N(5)-MONOOXYGENASE"/>
    <property type="match status" value="1"/>
</dbReference>
<comment type="caution">
    <text evidence="17">The sequence shown here is derived from an EMBL/GenBank/DDBJ whole genome shotgun (WGS) entry which is preliminary data.</text>
</comment>
<keyword evidence="6" id="KW-0285">Flavoprotein</keyword>
<gene>
    <name evidence="17" type="ORF">ITP53_23340</name>
</gene>